<keyword evidence="3 4" id="KW-0326">Glycosidase</keyword>
<dbReference type="EC" id="3.2.1.89" evidence="4"/>
<feature type="domain" description="Secretion system C-terminal sorting" evidence="5">
    <location>
        <begin position="387"/>
        <end position="445"/>
    </location>
</feature>
<dbReference type="Pfam" id="PF18962">
    <property type="entry name" value="Por_Secre_tail"/>
    <property type="match status" value="1"/>
</dbReference>
<evidence type="ECO:0000313" key="6">
    <source>
        <dbReference type="EMBL" id="GAA4829606.1"/>
    </source>
</evidence>
<organism evidence="6 7">
    <name type="scientific">Algivirga pacifica</name>
    <dbReference type="NCBI Taxonomy" id="1162670"/>
    <lineage>
        <taxon>Bacteria</taxon>
        <taxon>Pseudomonadati</taxon>
        <taxon>Bacteroidota</taxon>
        <taxon>Cytophagia</taxon>
        <taxon>Cytophagales</taxon>
        <taxon>Flammeovirgaceae</taxon>
        <taxon>Algivirga</taxon>
    </lineage>
</organism>
<dbReference type="Gene3D" id="3.20.20.80">
    <property type="entry name" value="Glycosidases"/>
    <property type="match status" value="1"/>
</dbReference>
<dbReference type="InterPro" id="IPR017853">
    <property type="entry name" value="GH"/>
</dbReference>
<keyword evidence="4" id="KW-0732">Signal</keyword>
<feature type="chain" id="PRO_5044964180" description="Arabinogalactan endo-beta-1,4-galactanase" evidence="4">
    <location>
        <begin position="23"/>
        <end position="451"/>
    </location>
</feature>
<dbReference type="InterPro" id="IPR011683">
    <property type="entry name" value="Glyco_hydro_53"/>
</dbReference>
<keyword evidence="7" id="KW-1185">Reference proteome</keyword>
<dbReference type="SUPFAM" id="SSF51445">
    <property type="entry name" value="(Trans)glycosidases"/>
    <property type="match status" value="1"/>
</dbReference>
<evidence type="ECO:0000313" key="7">
    <source>
        <dbReference type="Proteomes" id="UP001500298"/>
    </source>
</evidence>
<dbReference type="Proteomes" id="UP001500298">
    <property type="component" value="Unassembled WGS sequence"/>
</dbReference>
<dbReference type="PANTHER" id="PTHR34983">
    <property type="entry name" value="ARABINOGALACTAN ENDO-BETA-1,4-GALACTANASE A"/>
    <property type="match status" value="1"/>
</dbReference>
<gene>
    <name evidence="6" type="ORF">GCM10023331_13580</name>
</gene>
<comment type="similarity">
    <text evidence="1 4">Belongs to the glycosyl hydrolase 53 family.</text>
</comment>
<dbReference type="EMBL" id="BAABJX010000021">
    <property type="protein sequence ID" value="GAA4829606.1"/>
    <property type="molecule type" value="Genomic_DNA"/>
</dbReference>
<evidence type="ECO:0000256" key="3">
    <source>
        <dbReference type="ARBA" id="ARBA00023295"/>
    </source>
</evidence>
<evidence type="ECO:0000256" key="4">
    <source>
        <dbReference type="RuleBase" id="RU361192"/>
    </source>
</evidence>
<comment type="caution">
    <text evidence="6">The sequence shown here is derived from an EMBL/GenBank/DDBJ whole genome shotgun (WGS) entry which is preliminary data.</text>
</comment>
<dbReference type="PANTHER" id="PTHR34983:SF2">
    <property type="entry name" value="ENDO-BETA-1,4-GALACTANASE"/>
    <property type="match status" value="1"/>
</dbReference>
<dbReference type="InterPro" id="IPR026444">
    <property type="entry name" value="Secre_tail"/>
</dbReference>
<accession>A0ABP9D8V0</accession>
<evidence type="ECO:0000259" key="5">
    <source>
        <dbReference type="Pfam" id="PF18962"/>
    </source>
</evidence>
<keyword evidence="2 4" id="KW-0378">Hydrolase</keyword>
<comment type="catalytic activity">
    <reaction evidence="4">
        <text>The enzyme specifically hydrolyzes (1-&gt;4)-beta-D-galactosidic linkages in type I arabinogalactans.</text>
        <dbReference type="EC" id="3.2.1.89"/>
    </reaction>
</comment>
<evidence type="ECO:0000256" key="1">
    <source>
        <dbReference type="ARBA" id="ARBA00010687"/>
    </source>
</evidence>
<protein>
    <recommendedName>
        <fullName evidence="4">Arabinogalactan endo-beta-1,4-galactanase</fullName>
        <ecNumber evidence="4">3.2.1.89</ecNumber>
    </recommendedName>
</protein>
<proteinExistence type="inferred from homology"/>
<dbReference type="RefSeq" id="WP_345370351.1">
    <property type="nucleotide sequence ID" value="NZ_BAABJX010000021.1"/>
</dbReference>
<dbReference type="Pfam" id="PF07745">
    <property type="entry name" value="Glyco_hydro_53"/>
    <property type="match status" value="1"/>
</dbReference>
<dbReference type="NCBIfam" id="TIGR04183">
    <property type="entry name" value="Por_Secre_tail"/>
    <property type="match status" value="1"/>
</dbReference>
<feature type="signal peptide" evidence="4">
    <location>
        <begin position="1"/>
        <end position="22"/>
    </location>
</feature>
<name>A0ABP9D8V0_9BACT</name>
<sequence length="451" mass="51402">MKKYYQHILLGLVLCIAMPLAAQEGFYKGVDLSYVNEMEDCGAVYKENGVAKDPYQIFADHGANLVRIRLWHTPDWTNYSNLKDVKKSIRRAREKGMQVLLDFHYSDTWADPEKQHIPAAWENVETVEVLGQKVYDYTYETLMALDQEGLMPELVQIGNETNGNIMVKEGEELYPVDFDRMVFLMKEGIKATKEAGAKSSIQPKTVIHVAGPKDVKWWFSEAVSKGLTNFDIIGISYYPKWHSEYNIQQLGEVIDHLKATYSKDVMIVETGHPWTEEGVEESAGNVMNESAPGYDAPSPKVQRQYMIDLTTEVYQRGGLGVIYWEPAWVSTPCQTLWGTGSHWENITFFDFEGALLSTGGIQFLSVDYSKDLVLYSDLMEVLQNDSIYPNPASNYIYLKGEKNSVSWEVHDLNGKCVLKAENMDRLDISSLQEGIYILSVNQQQQFRLLKN</sequence>
<reference evidence="7" key="1">
    <citation type="journal article" date="2019" name="Int. J. Syst. Evol. Microbiol.">
        <title>The Global Catalogue of Microorganisms (GCM) 10K type strain sequencing project: providing services to taxonomists for standard genome sequencing and annotation.</title>
        <authorList>
            <consortium name="The Broad Institute Genomics Platform"/>
            <consortium name="The Broad Institute Genome Sequencing Center for Infectious Disease"/>
            <person name="Wu L."/>
            <person name="Ma J."/>
        </authorList>
    </citation>
    <scope>NUCLEOTIDE SEQUENCE [LARGE SCALE GENOMIC DNA]</scope>
    <source>
        <strain evidence="7">JCM 18326</strain>
    </source>
</reference>
<evidence type="ECO:0000256" key="2">
    <source>
        <dbReference type="ARBA" id="ARBA00022801"/>
    </source>
</evidence>